<proteinExistence type="predicted"/>
<dbReference type="Proteomes" id="UP000318138">
    <property type="component" value="Chromosome"/>
</dbReference>
<dbReference type="EMBL" id="CP041372">
    <property type="protein sequence ID" value="QKS70209.1"/>
    <property type="molecule type" value="Genomic_DNA"/>
</dbReference>
<keyword evidence="1" id="KW-0812">Transmembrane</keyword>
<keyword evidence="1" id="KW-1133">Transmembrane helix</keyword>
<organism evidence="2 3">
    <name type="scientific">Paenalkalicoccus suaedae</name>
    <dbReference type="NCBI Taxonomy" id="2592382"/>
    <lineage>
        <taxon>Bacteria</taxon>
        <taxon>Bacillati</taxon>
        <taxon>Bacillota</taxon>
        <taxon>Bacilli</taxon>
        <taxon>Bacillales</taxon>
        <taxon>Bacillaceae</taxon>
        <taxon>Paenalkalicoccus</taxon>
    </lineage>
</organism>
<reference evidence="3" key="1">
    <citation type="submission" date="2019-07" db="EMBL/GenBank/DDBJ databases">
        <title>Bacillus alkalisoli sp. nov. isolated from saline soil.</title>
        <authorList>
            <person name="Sun J.-Q."/>
            <person name="Xu L."/>
        </authorList>
    </citation>
    <scope>NUCLEOTIDE SEQUENCE [LARGE SCALE GENOMIC DNA]</scope>
    <source>
        <strain evidence="3">M4U3P1</strain>
    </source>
</reference>
<keyword evidence="1" id="KW-0472">Membrane</keyword>
<feature type="transmembrane region" description="Helical" evidence="1">
    <location>
        <begin position="69"/>
        <end position="93"/>
    </location>
</feature>
<feature type="transmembrane region" description="Helical" evidence="1">
    <location>
        <begin position="18"/>
        <end position="40"/>
    </location>
</feature>
<sequence>MEEFHSTFAIKGGIYIKYIWLLLTLVPLPFLVFFVDIVLVDRGIELFYVVAIVAIGLIIVIGGLSSRVFILHVVIANLLTIILSLFLAVSFLVPPNPSWFNPFTMEMVVLLTGIASFIAQLIVRSIFRASRRQSRVTEKQ</sequence>
<dbReference type="AlphaFoldDB" id="A0A859FAE7"/>
<evidence type="ECO:0000313" key="3">
    <source>
        <dbReference type="Proteomes" id="UP000318138"/>
    </source>
</evidence>
<evidence type="ECO:0000313" key="2">
    <source>
        <dbReference type="EMBL" id="QKS70209.1"/>
    </source>
</evidence>
<accession>A0A859FAE7</accession>
<dbReference type="RefSeq" id="WP_176008249.1">
    <property type="nucleotide sequence ID" value="NZ_CP041372.2"/>
</dbReference>
<gene>
    <name evidence="2" type="ORF">FLK61_25955</name>
</gene>
<name>A0A859FAE7_9BACI</name>
<feature type="transmembrane region" description="Helical" evidence="1">
    <location>
        <begin position="99"/>
        <end position="123"/>
    </location>
</feature>
<protein>
    <submittedName>
        <fullName evidence="2">Uncharacterized protein</fullName>
    </submittedName>
</protein>
<evidence type="ECO:0000256" key="1">
    <source>
        <dbReference type="SAM" id="Phobius"/>
    </source>
</evidence>
<feature type="transmembrane region" description="Helical" evidence="1">
    <location>
        <begin position="46"/>
        <end position="64"/>
    </location>
</feature>
<keyword evidence="3" id="KW-1185">Reference proteome</keyword>
<dbReference type="KEGG" id="psua:FLK61_25955"/>